<proteinExistence type="inferred from homology"/>
<dbReference type="NCBIfam" id="TIGR01003">
    <property type="entry name" value="PTS_HPr_family"/>
    <property type="match status" value="1"/>
</dbReference>
<dbReference type="Pfam" id="PF00381">
    <property type="entry name" value="PTS-HPr"/>
    <property type="match status" value="1"/>
</dbReference>
<reference evidence="3 4" key="1">
    <citation type="submission" date="2019-10" db="EMBL/GenBank/DDBJ databases">
        <title>Complete genome sequences for adaption low water activity.</title>
        <authorList>
            <person name="Zhao L."/>
            <person name="Zhong J."/>
        </authorList>
    </citation>
    <scope>NUCLEOTIDE SEQUENCE [LARGE SCALE GENOMIC DNA]</scope>
    <source>
        <strain evidence="3 4">FDU301</strain>
    </source>
</reference>
<dbReference type="PROSITE" id="PS51350">
    <property type="entry name" value="PTS_HPR_DOM"/>
    <property type="match status" value="1"/>
</dbReference>
<gene>
    <name evidence="3" type="ORF">FDZ14_09640</name>
</gene>
<dbReference type="SUPFAM" id="SSF55594">
    <property type="entry name" value="HPr-like"/>
    <property type="match status" value="1"/>
</dbReference>
<dbReference type="RefSeq" id="WP_171776859.1">
    <property type="nucleotide sequence ID" value="NZ_CP045272.1"/>
</dbReference>
<dbReference type="PROSITE" id="PS00589">
    <property type="entry name" value="PTS_HPR_SER"/>
    <property type="match status" value="1"/>
</dbReference>
<dbReference type="PANTHER" id="PTHR33705:SF5">
    <property type="entry name" value="HPR-LIKE PROTEIN CRH"/>
    <property type="match status" value="1"/>
</dbReference>
<comment type="similarity">
    <text evidence="1">Belongs to the HPr family.</text>
</comment>
<dbReference type="Gene3D" id="3.30.1340.10">
    <property type="entry name" value="HPr-like"/>
    <property type="match status" value="1"/>
</dbReference>
<dbReference type="Proteomes" id="UP000501076">
    <property type="component" value="Chromosome"/>
</dbReference>
<dbReference type="PANTHER" id="PTHR33705">
    <property type="entry name" value="PHOSPHOCARRIER PROTEIN HPR"/>
    <property type="match status" value="1"/>
</dbReference>
<protein>
    <submittedName>
        <fullName evidence="3">HPr family phosphocarrier protein</fullName>
    </submittedName>
</protein>
<dbReference type="InterPro" id="IPR035895">
    <property type="entry name" value="HPr-like_sf"/>
</dbReference>
<sequence length="86" mass="9431">MLIKRMTVQLSGGLQARHTALFAREACSYQSDIFIAKDGKCVTGKSIMKVMALAVKKGDEITLLTNGADEHAAAHTLEEFLLTKHR</sequence>
<dbReference type="InterPro" id="IPR002114">
    <property type="entry name" value="PTS_HPr_Ser_P_site"/>
</dbReference>
<dbReference type="InterPro" id="IPR000032">
    <property type="entry name" value="HPr-like"/>
</dbReference>
<evidence type="ECO:0000313" key="3">
    <source>
        <dbReference type="EMBL" id="QJX76437.1"/>
    </source>
</evidence>
<dbReference type="EMBL" id="CP045272">
    <property type="protein sequence ID" value="QJX76437.1"/>
    <property type="molecule type" value="Genomic_DNA"/>
</dbReference>
<feature type="domain" description="HPr" evidence="2">
    <location>
        <begin position="1"/>
        <end position="86"/>
    </location>
</feature>
<name>A0A6M6DW96_PRIMG</name>
<dbReference type="AlphaFoldDB" id="A0A6M6DW96"/>
<dbReference type="InterPro" id="IPR050399">
    <property type="entry name" value="HPr"/>
</dbReference>
<organism evidence="3 4">
    <name type="scientific">Priestia megaterium</name>
    <name type="common">Bacillus megaterium</name>
    <dbReference type="NCBI Taxonomy" id="1404"/>
    <lineage>
        <taxon>Bacteria</taxon>
        <taxon>Bacillati</taxon>
        <taxon>Bacillota</taxon>
        <taxon>Bacilli</taxon>
        <taxon>Bacillales</taxon>
        <taxon>Bacillaceae</taxon>
        <taxon>Priestia</taxon>
    </lineage>
</organism>
<evidence type="ECO:0000313" key="4">
    <source>
        <dbReference type="Proteomes" id="UP000501076"/>
    </source>
</evidence>
<accession>A0A6M6DW96</accession>
<evidence type="ECO:0000259" key="2">
    <source>
        <dbReference type="PROSITE" id="PS51350"/>
    </source>
</evidence>
<dbReference type="PRINTS" id="PR00107">
    <property type="entry name" value="PHOSPHOCPHPR"/>
</dbReference>
<evidence type="ECO:0000256" key="1">
    <source>
        <dbReference type="ARBA" id="ARBA00010736"/>
    </source>
</evidence>